<dbReference type="PANTHER" id="PTHR39600:SF1">
    <property type="entry name" value="PEPTIDASE INHIBITOR I78 FAMILY PROTEIN"/>
    <property type="match status" value="1"/>
</dbReference>
<keyword evidence="3" id="KW-1185">Reference proteome</keyword>
<proteinExistence type="predicted"/>
<dbReference type="EMBL" id="CP042306">
    <property type="protein sequence ID" value="QDZ07549.1"/>
    <property type="molecule type" value="Genomic_DNA"/>
</dbReference>
<protein>
    <recommendedName>
        <fullName evidence="4">Peptidase inhibitor I78 family protein</fullName>
    </recommendedName>
</protein>
<name>A0A5B8LIA2_9SPHN</name>
<reference evidence="2 3" key="1">
    <citation type="submission" date="2019-07" db="EMBL/GenBank/DDBJ databases">
        <title>Full genome sequence of Sphingomonas sp. 4R-6-7(HKS19).</title>
        <authorList>
            <person name="Im W.-T."/>
        </authorList>
    </citation>
    <scope>NUCLEOTIDE SEQUENCE [LARGE SCALE GENOMIC DNA]</scope>
    <source>
        <strain evidence="2 3">HKS19</strain>
    </source>
</reference>
<evidence type="ECO:0000313" key="3">
    <source>
        <dbReference type="Proteomes" id="UP000315673"/>
    </source>
</evidence>
<evidence type="ECO:0000313" key="2">
    <source>
        <dbReference type="EMBL" id="QDZ07549.1"/>
    </source>
</evidence>
<organism evidence="2 3">
    <name type="scientific">Sphingomonas panacisoli</name>
    <dbReference type="NCBI Taxonomy" id="1813879"/>
    <lineage>
        <taxon>Bacteria</taxon>
        <taxon>Pseudomonadati</taxon>
        <taxon>Pseudomonadota</taxon>
        <taxon>Alphaproteobacteria</taxon>
        <taxon>Sphingomonadales</taxon>
        <taxon>Sphingomonadaceae</taxon>
        <taxon>Sphingomonas</taxon>
    </lineage>
</organism>
<dbReference type="Proteomes" id="UP000315673">
    <property type="component" value="Chromosome"/>
</dbReference>
<dbReference type="InterPro" id="IPR021719">
    <property type="entry name" value="Prot_inh_I78"/>
</dbReference>
<feature type="compositionally biased region" description="Basic residues" evidence="1">
    <location>
        <begin position="1"/>
        <end position="15"/>
    </location>
</feature>
<dbReference type="KEGG" id="spai:FPZ24_08660"/>
<dbReference type="AlphaFoldDB" id="A0A5B8LIA2"/>
<sequence length="129" mass="13794">MALRPVRPRSARSGRRTVGLRGGQRQAADDADGGDGIVKAIALAALCLVACAPQPPLADTSDKKCTTARLDTLVGKKLTVDLIHESMKRAGVKDSRGIRPGQAVTMDYREDRLNIYTDADGIITRFTCG</sequence>
<dbReference type="Gene3D" id="3.30.10.10">
    <property type="entry name" value="Trypsin Inhibitor V, subunit A"/>
    <property type="match status" value="1"/>
</dbReference>
<feature type="region of interest" description="Disordered" evidence="1">
    <location>
        <begin position="1"/>
        <end position="33"/>
    </location>
</feature>
<evidence type="ECO:0000256" key="1">
    <source>
        <dbReference type="SAM" id="MobiDB-lite"/>
    </source>
</evidence>
<dbReference type="PANTHER" id="PTHR39600">
    <property type="entry name" value="PEPTIDASE INHIBITOR I78 FAMILY PROTEIN"/>
    <property type="match status" value="1"/>
</dbReference>
<dbReference type="Pfam" id="PF11720">
    <property type="entry name" value="Inhibitor_I78"/>
    <property type="match status" value="1"/>
</dbReference>
<evidence type="ECO:0008006" key="4">
    <source>
        <dbReference type="Google" id="ProtNLM"/>
    </source>
</evidence>
<gene>
    <name evidence="2" type="ORF">FPZ24_08660</name>
</gene>
<accession>A0A5B8LIA2</accession>
<dbReference type="OrthoDB" id="8724542at2"/>